<reference evidence="2" key="1">
    <citation type="journal article" date="2020" name="Stud. Mycol.">
        <title>101 Dothideomycetes genomes: a test case for predicting lifestyles and emergence of pathogens.</title>
        <authorList>
            <person name="Haridas S."/>
            <person name="Albert R."/>
            <person name="Binder M."/>
            <person name="Bloem J."/>
            <person name="Labutti K."/>
            <person name="Salamov A."/>
            <person name="Andreopoulos B."/>
            <person name="Baker S."/>
            <person name="Barry K."/>
            <person name="Bills G."/>
            <person name="Bluhm B."/>
            <person name="Cannon C."/>
            <person name="Castanera R."/>
            <person name="Culley D."/>
            <person name="Daum C."/>
            <person name="Ezra D."/>
            <person name="Gonzalez J."/>
            <person name="Henrissat B."/>
            <person name="Kuo A."/>
            <person name="Liang C."/>
            <person name="Lipzen A."/>
            <person name="Lutzoni F."/>
            <person name="Magnuson J."/>
            <person name="Mondo S."/>
            <person name="Nolan M."/>
            <person name="Ohm R."/>
            <person name="Pangilinan J."/>
            <person name="Park H.-J."/>
            <person name="Ramirez L."/>
            <person name="Alfaro M."/>
            <person name="Sun H."/>
            <person name="Tritt A."/>
            <person name="Yoshinaga Y."/>
            <person name="Zwiers L.-H."/>
            <person name="Turgeon B."/>
            <person name="Goodwin S."/>
            <person name="Spatafora J."/>
            <person name="Crous P."/>
            <person name="Grigoriev I."/>
        </authorList>
    </citation>
    <scope>NUCLEOTIDE SEQUENCE</scope>
    <source>
        <strain evidence="2">CBS 122681</strain>
    </source>
</reference>
<gene>
    <name evidence="2" type="ORF">K491DRAFT_694003</name>
</gene>
<keyword evidence="1" id="KW-0812">Transmembrane</keyword>
<dbReference type="AlphaFoldDB" id="A0A6A6T5Y3"/>
<protein>
    <submittedName>
        <fullName evidence="2">Uncharacterized protein</fullName>
    </submittedName>
</protein>
<proteinExistence type="predicted"/>
<evidence type="ECO:0000313" key="3">
    <source>
        <dbReference type="Proteomes" id="UP000799324"/>
    </source>
</evidence>
<dbReference type="Proteomes" id="UP000799324">
    <property type="component" value="Unassembled WGS sequence"/>
</dbReference>
<feature type="transmembrane region" description="Helical" evidence="1">
    <location>
        <begin position="115"/>
        <end position="133"/>
    </location>
</feature>
<feature type="transmembrane region" description="Helical" evidence="1">
    <location>
        <begin position="88"/>
        <end position="109"/>
    </location>
</feature>
<name>A0A6A6T5Y3_9PLEO</name>
<keyword evidence="1" id="KW-0472">Membrane</keyword>
<evidence type="ECO:0000313" key="2">
    <source>
        <dbReference type="EMBL" id="KAF2654238.1"/>
    </source>
</evidence>
<dbReference type="EMBL" id="MU004367">
    <property type="protein sequence ID" value="KAF2654238.1"/>
    <property type="molecule type" value="Genomic_DNA"/>
</dbReference>
<evidence type="ECO:0000256" key="1">
    <source>
        <dbReference type="SAM" id="Phobius"/>
    </source>
</evidence>
<organism evidence="2 3">
    <name type="scientific">Lophiostoma macrostomum CBS 122681</name>
    <dbReference type="NCBI Taxonomy" id="1314788"/>
    <lineage>
        <taxon>Eukaryota</taxon>
        <taxon>Fungi</taxon>
        <taxon>Dikarya</taxon>
        <taxon>Ascomycota</taxon>
        <taxon>Pezizomycotina</taxon>
        <taxon>Dothideomycetes</taxon>
        <taxon>Pleosporomycetidae</taxon>
        <taxon>Pleosporales</taxon>
        <taxon>Lophiostomataceae</taxon>
        <taxon>Lophiostoma</taxon>
    </lineage>
</organism>
<keyword evidence="1" id="KW-1133">Transmembrane helix</keyword>
<accession>A0A6A6T5Y3</accession>
<keyword evidence="3" id="KW-1185">Reference proteome</keyword>
<sequence>MLLSSSKISTVMEKTDEAHDSLFLSNVEPRLVYWRSGILNDLGCGAALWICGGALGTIELALQEGSHNALLRDWQDLVGGPIQQSSSAVLIGSIAFCTVGYAAACMYAYSRAPSLVAFAATVCIALVFIEGFWNGLHVTPVERLAVVMPMAVNVGLTCAMHCQRGSRPRSAVLIDCNAV</sequence>
<dbReference type="OrthoDB" id="3780857at2759"/>